<dbReference type="SMART" id="SM00382">
    <property type="entry name" value="AAA"/>
    <property type="match status" value="1"/>
</dbReference>
<evidence type="ECO:0000256" key="8">
    <source>
        <dbReference type="ARBA" id="ARBA00023204"/>
    </source>
</evidence>
<dbReference type="GO" id="GO:0006310">
    <property type="term" value="P:DNA recombination"/>
    <property type="evidence" value="ECO:0007669"/>
    <property type="project" value="UniProtKB-KW"/>
</dbReference>
<evidence type="ECO:0000313" key="11">
    <source>
        <dbReference type="Proteomes" id="UP000317178"/>
    </source>
</evidence>
<gene>
    <name evidence="10" type="primary">ruvB_3</name>
    <name evidence="10" type="ORF">Pla110_22080</name>
</gene>
<accession>A0A518CMM6</accession>
<dbReference type="InterPro" id="IPR004605">
    <property type="entry name" value="DNA_helicase_Holl-junc_RuvB"/>
</dbReference>
<dbReference type="OrthoDB" id="240711at2"/>
<dbReference type="InterPro" id="IPR027417">
    <property type="entry name" value="P-loop_NTPase"/>
</dbReference>
<dbReference type="Pfam" id="PF05491">
    <property type="entry name" value="WHD_RuvB"/>
    <property type="match status" value="1"/>
</dbReference>
<dbReference type="GO" id="GO:0006281">
    <property type="term" value="P:DNA repair"/>
    <property type="evidence" value="ECO:0007669"/>
    <property type="project" value="UniProtKB-KW"/>
</dbReference>
<dbReference type="InterPro" id="IPR036390">
    <property type="entry name" value="WH_DNA-bd_sf"/>
</dbReference>
<dbReference type="InterPro" id="IPR036388">
    <property type="entry name" value="WH-like_DNA-bd_sf"/>
</dbReference>
<dbReference type="InterPro" id="IPR008823">
    <property type="entry name" value="RuvB_wg_C"/>
</dbReference>
<dbReference type="SUPFAM" id="SSF46785">
    <property type="entry name" value="Winged helix' DNA-binding domain"/>
    <property type="match status" value="1"/>
</dbReference>
<keyword evidence="3" id="KW-0227">DNA damage</keyword>
<evidence type="ECO:0000256" key="4">
    <source>
        <dbReference type="ARBA" id="ARBA00022801"/>
    </source>
</evidence>
<keyword evidence="11" id="KW-1185">Reference proteome</keyword>
<evidence type="ECO:0000256" key="7">
    <source>
        <dbReference type="ARBA" id="ARBA00023172"/>
    </source>
</evidence>
<keyword evidence="4 10" id="KW-0378">Hydrolase</keyword>
<dbReference type="GO" id="GO:0003677">
    <property type="term" value="F:DNA binding"/>
    <property type="evidence" value="ECO:0007669"/>
    <property type="project" value="UniProtKB-KW"/>
</dbReference>
<name>A0A518CMM6_9PLAN</name>
<feature type="domain" description="AAA+ ATPase" evidence="9">
    <location>
        <begin position="39"/>
        <end position="168"/>
    </location>
</feature>
<dbReference type="AlphaFoldDB" id="A0A518CMM6"/>
<keyword evidence="2" id="KW-0547">Nucleotide-binding</keyword>
<dbReference type="InterPro" id="IPR008824">
    <property type="entry name" value="RuvB-like_N"/>
</dbReference>
<evidence type="ECO:0000256" key="2">
    <source>
        <dbReference type="ARBA" id="ARBA00022741"/>
    </source>
</evidence>
<dbReference type="EMBL" id="CP036281">
    <property type="protein sequence ID" value="QDU80478.1"/>
    <property type="molecule type" value="Genomic_DNA"/>
</dbReference>
<dbReference type="CDD" id="cd00009">
    <property type="entry name" value="AAA"/>
    <property type="match status" value="1"/>
</dbReference>
<dbReference type="Gene3D" id="1.10.10.10">
    <property type="entry name" value="Winged helix-like DNA-binding domain superfamily/Winged helix DNA-binding domain"/>
    <property type="match status" value="1"/>
</dbReference>
<dbReference type="Pfam" id="PF17864">
    <property type="entry name" value="AAA_lid_4"/>
    <property type="match status" value="1"/>
</dbReference>
<dbReference type="GO" id="GO:0005524">
    <property type="term" value="F:ATP binding"/>
    <property type="evidence" value="ECO:0007669"/>
    <property type="project" value="UniProtKB-KW"/>
</dbReference>
<keyword evidence="10" id="KW-0347">Helicase</keyword>
<reference evidence="10 11" key="1">
    <citation type="submission" date="2019-02" db="EMBL/GenBank/DDBJ databases">
        <title>Deep-cultivation of Planctomycetes and their phenomic and genomic characterization uncovers novel biology.</title>
        <authorList>
            <person name="Wiegand S."/>
            <person name="Jogler M."/>
            <person name="Boedeker C."/>
            <person name="Pinto D."/>
            <person name="Vollmers J."/>
            <person name="Rivas-Marin E."/>
            <person name="Kohn T."/>
            <person name="Peeters S.H."/>
            <person name="Heuer A."/>
            <person name="Rast P."/>
            <person name="Oberbeckmann S."/>
            <person name="Bunk B."/>
            <person name="Jeske O."/>
            <person name="Meyerdierks A."/>
            <person name="Storesund J.E."/>
            <person name="Kallscheuer N."/>
            <person name="Luecker S."/>
            <person name="Lage O.M."/>
            <person name="Pohl T."/>
            <person name="Merkel B.J."/>
            <person name="Hornburger P."/>
            <person name="Mueller R.-W."/>
            <person name="Bruemmer F."/>
            <person name="Labrenz M."/>
            <person name="Spormann A.M."/>
            <person name="Op den Camp H."/>
            <person name="Overmann J."/>
            <person name="Amann R."/>
            <person name="Jetten M.S.M."/>
            <person name="Mascher T."/>
            <person name="Medema M.H."/>
            <person name="Devos D.P."/>
            <person name="Kaster A.-K."/>
            <person name="Ovreas L."/>
            <person name="Rohde M."/>
            <person name="Galperin M.Y."/>
            <person name="Jogler C."/>
        </authorList>
    </citation>
    <scope>NUCLEOTIDE SEQUENCE [LARGE SCALE GENOMIC DNA]</scope>
    <source>
        <strain evidence="10 11">Pla110</strain>
    </source>
</reference>
<dbReference type="KEGG" id="plon:Pla110_22080"/>
<dbReference type="InterPro" id="IPR003593">
    <property type="entry name" value="AAA+_ATPase"/>
</dbReference>
<sequence>MKNDISSSSPTSLAHLIGQSRVIDQVTVALDASQMDGKIFDHSLLTGGPGLGKTALAQVIASEMASDFHEVLGQSIATPSDLNAVLLSAKDKSIVFIDEAHELKKEYQTALYLALDKRKIIVSGGKSPKSIALADFTLLLATTDEHCLLQPLRDRMRLTLRYQYYSDDELFTLCKQRALSLGWSVENTVFPLIAIRSRGTPRIALRLLQSCHRVCRSEGEHHIVPDHLFRGCELEGIDHLGLDVTEQKYLEIVSGGATRLNVVASLLGLPTRTVSNVTESFLIRSGLVTKDDQGKRLLTQAGQDHLSELRTNSV</sequence>
<dbReference type="SUPFAM" id="SSF52540">
    <property type="entry name" value="P-loop containing nucleoside triphosphate hydrolases"/>
    <property type="match status" value="1"/>
</dbReference>
<evidence type="ECO:0000256" key="1">
    <source>
        <dbReference type="ARBA" id="ARBA00022490"/>
    </source>
</evidence>
<keyword evidence="6" id="KW-0238">DNA-binding</keyword>
<evidence type="ECO:0000256" key="3">
    <source>
        <dbReference type="ARBA" id="ARBA00022763"/>
    </source>
</evidence>
<keyword evidence="7" id="KW-0233">DNA recombination</keyword>
<keyword evidence="5" id="KW-0067">ATP-binding</keyword>
<evidence type="ECO:0000256" key="5">
    <source>
        <dbReference type="ARBA" id="ARBA00022840"/>
    </source>
</evidence>
<dbReference type="GO" id="GO:0009378">
    <property type="term" value="F:four-way junction helicase activity"/>
    <property type="evidence" value="ECO:0007669"/>
    <property type="project" value="InterPro"/>
</dbReference>
<dbReference type="GO" id="GO:0016787">
    <property type="term" value="F:hydrolase activity"/>
    <property type="evidence" value="ECO:0007669"/>
    <property type="project" value="UniProtKB-KW"/>
</dbReference>
<keyword evidence="1" id="KW-0963">Cytoplasm</keyword>
<evidence type="ECO:0000259" key="9">
    <source>
        <dbReference type="SMART" id="SM00382"/>
    </source>
</evidence>
<dbReference type="Gene3D" id="3.40.50.300">
    <property type="entry name" value="P-loop containing nucleotide triphosphate hydrolases"/>
    <property type="match status" value="1"/>
</dbReference>
<organism evidence="10 11">
    <name type="scientific">Polystyrenella longa</name>
    <dbReference type="NCBI Taxonomy" id="2528007"/>
    <lineage>
        <taxon>Bacteria</taxon>
        <taxon>Pseudomonadati</taxon>
        <taxon>Planctomycetota</taxon>
        <taxon>Planctomycetia</taxon>
        <taxon>Planctomycetales</taxon>
        <taxon>Planctomycetaceae</taxon>
        <taxon>Polystyrenella</taxon>
    </lineage>
</organism>
<proteinExistence type="predicted"/>
<dbReference type="EC" id="3.6.4.12" evidence="10"/>
<dbReference type="Proteomes" id="UP000317178">
    <property type="component" value="Chromosome"/>
</dbReference>
<dbReference type="PANTHER" id="PTHR42848">
    <property type="match status" value="1"/>
</dbReference>
<dbReference type="Pfam" id="PF05496">
    <property type="entry name" value="RuvB_N"/>
    <property type="match status" value="1"/>
</dbReference>
<evidence type="ECO:0000256" key="6">
    <source>
        <dbReference type="ARBA" id="ARBA00023125"/>
    </source>
</evidence>
<dbReference type="InterPro" id="IPR041445">
    <property type="entry name" value="AAA_lid_4"/>
</dbReference>
<protein>
    <submittedName>
        <fullName evidence="10">Holliday junction ATP-dependent DNA helicase RuvB</fullName>
        <ecNumber evidence="10">3.6.4.12</ecNumber>
    </submittedName>
</protein>
<dbReference type="PANTHER" id="PTHR42848:SF1">
    <property type="entry name" value="HOLLIDAY JUNCTION BRANCH MIGRATION COMPLEX SUBUNIT RUVB"/>
    <property type="match status" value="1"/>
</dbReference>
<dbReference type="Gene3D" id="1.10.8.60">
    <property type="match status" value="1"/>
</dbReference>
<keyword evidence="8" id="KW-0234">DNA repair</keyword>
<evidence type="ECO:0000313" key="10">
    <source>
        <dbReference type="EMBL" id="QDU80478.1"/>
    </source>
</evidence>
<dbReference type="RefSeq" id="WP_144995755.1">
    <property type="nucleotide sequence ID" value="NZ_CP036281.1"/>
</dbReference>